<sequence>MEPYFYHDKLCLNVLANHVENAKEIYEATEGHVIIGLLSSAYTSVEQAVHSIETYANAVEGAISLGLGSGNPKQAEMVAHISREVEVAHINQVFSAVGYTRCSTKNKSAFINGLVKPTEEIGYVNIATGPLSSERESANIPIQTAISLIKEMGGNSLKLFPLNGMQHREHYKYIAEVCGKEQFALEPTGGIDLHNFEEIVRIALDAGVPKVIPHVYSSIIDKQTGDTRLEDVAQLYKIMKKVG</sequence>
<name>A0ABU5CRQ3_9BACI</name>
<dbReference type="Proteomes" id="UP001275315">
    <property type="component" value="Unassembled WGS sequence"/>
</dbReference>
<dbReference type="RefSeq" id="WP_320379870.1">
    <property type="nucleotide sequence ID" value="NZ_JAWDIQ010000002.1"/>
</dbReference>
<protein>
    <submittedName>
        <fullName evidence="1">KDGP aldolase</fullName>
    </submittedName>
</protein>
<comment type="caution">
    <text evidence="1">The sequence shown here is derived from an EMBL/GenBank/DDBJ whole genome shotgun (WGS) entry which is preliminary data.</text>
</comment>
<evidence type="ECO:0000313" key="1">
    <source>
        <dbReference type="EMBL" id="MDY0409050.1"/>
    </source>
</evidence>
<organism evidence="1 2">
    <name type="scientific">Paracerasibacillus soli</name>
    <dbReference type="NCBI Taxonomy" id="480284"/>
    <lineage>
        <taxon>Bacteria</taxon>
        <taxon>Bacillati</taxon>
        <taxon>Bacillota</taxon>
        <taxon>Bacilli</taxon>
        <taxon>Bacillales</taxon>
        <taxon>Bacillaceae</taxon>
        <taxon>Paracerasibacillus</taxon>
    </lineage>
</organism>
<dbReference type="NCBIfam" id="TIGR03581">
    <property type="entry name" value="EF_0839"/>
    <property type="match status" value="1"/>
</dbReference>
<dbReference type="Gene3D" id="3.20.20.70">
    <property type="entry name" value="Aldolase class I"/>
    <property type="match status" value="1"/>
</dbReference>
<reference evidence="1 2" key="1">
    <citation type="submission" date="2023-10" db="EMBL/GenBank/DDBJ databases">
        <title>Virgibacillus soli CC-YMP-6 genome.</title>
        <authorList>
            <person name="Miliotis G."/>
            <person name="Sengupta P."/>
            <person name="Hameed A."/>
            <person name="Chuvochina M."/>
            <person name="Mcdonagh F."/>
            <person name="Simpson A.C."/>
            <person name="Singh N.K."/>
            <person name="Rekha P.D."/>
            <person name="Raman K."/>
            <person name="Hugenholtz P."/>
            <person name="Venkateswaran K."/>
        </authorList>
    </citation>
    <scope>NUCLEOTIDE SEQUENCE [LARGE SCALE GENOMIC DNA]</scope>
    <source>
        <strain evidence="1 2">CC-YMP-6</strain>
    </source>
</reference>
<dbReference type="Pfam" id="PF07071">
    <property type="entry name" value="KDGP_aldolase"/>
    <property type="match status" value="1"/>
</dbReference>
<accession>A0ABU5CRQ3</accession>
<keyword evidence="2" id="KW-1185">Reference proteome</keyword>
<dbReference type="EMBL" id="JAWDIQ010000002">
    <property type="protein sequence ID" value="MDY0409050.1"/>
    <property type="molecule type" value="Genomic_DNA"/>
</dbReference>
<dbReference type="InterPro" id="IPR013785">
    <property type="entry name" value="Aldolase_TIM"/>
</dbReference>
<evidence type="ECO:0000313" key="2">
    <source>
        <dbReference type="Proteomes" id="UP001275315"/>
    </source>
</evidence>
<proteinExistence type="predicted"/>
<dbReference type="InterPro" id="IPR010763">
    <property type="entry name" value="DgaF"/>
</dbReference>
<gene>
    <name evidence="1" type="ORF">RWD45_11350</name>
</gene>
<dbReference type="NCBIfam" id="NF047796">
    <property type="entry name" value="DhDoxPGlucAldDagF"/>
    <property type="match status" value="1"/>
</dbReference>